<evidence type="ECO:0000256" key="5">
    <source>
        <dbReference type="ARBA" id="ARBA00023136"/>
    </source>
</evidence>
<dbReference type="KEGG" id="psoj:PHYSODRAFT_332858"/>
<dbReference type="InterPro" id="IPR039309">
    <property type="entry name" value="BT1"/>
</dbReference>
<proteinExistence type="predicted"/>
<evidence type="ECO:0000256" key="2">
    <source>
        <dbReference type="ARBA" id="ARBA00022448"/>
    </source>
</evidence>
<evidence type="ECO:0000256" key="4">
    <source>
        <dbReference type="ARBA" id="ARBA00022989"/>
    </source>
</evidence>
<comment type="subcellular location">
    <subcellularLocation>
        <location evidence="1">Membrane</location>
        <topology evidence="1">Multi-pass membrane protein</topology>
    </subcellularLocation>
</comment>
<dbReference type="Proteomes" id="UP000002640">
    <property type="component" value="Unassembled WGS sequence"/>
</dbReference>
<keyword evidence="3 6" id="KW-0812">Transmembrane</keyword>
<feature type="transmembrane region" description="Helical" evidence="6">
    <location>
        <begin position="79"/>
        <end position="100"/>
    </location>
</feature>
<dbReference type="PANTHER" id="PTHR31585:SF5">
    <property type="entry name" value="RNA-BINDING S4 DOMAIN-CONTAINING PROTEIN"/>
    <property type="match status" value="1"/>
</dbReference>
<keyword evidence="5 6" id="KW-0472">Membrane</keyword>
<evidence type="ECO:0000256" key="3">
    <source>
        <dbReference type="ARBA" id="ARBA00022692"/>
    </source>
</evidence>
<reference evidence="7 8" key="1">
    <citation type="journal article" date="2006" name="Science">
        <title>Phytophthora genome sequences uncover evolutionary origins and mechanisms of pathogenesis.</title>
        <authorList>
            <person name="Tyler B.M."/>
            <person name="Tripathy S."/>
            <person name="Zhang X."/>
            <person name="Dehal P."/>
            <person name="Jiang R.H."/>
            <person name="Aerts A."/>
            <person name="Arredondo F.D."/>
            <person name="Baxter L."/>
            <person name="Bensasson D."/>
            <person name="Beynon J.L."/>
            <person name="Chapman J."/>
            <person name="Damasceno C.M."/>
            <person name="Dorrance A.E."/>
            <person name="Dou D."/>
            <person name="Dickerman A.W."/>
            <person name="Dubchak I.L."/>
            <person name="Garbelotto M."/>
            <person name="Gijzen M."/>
            <person name="Gordon S.G."/>
            <person name="Govers F."/>
            <person name="Grunwald N.J."/>
            <person name="Huang W."/>
            <person name="Ivors K.L."/>
            <person name="Jones R.W."/>
            <person name="Kamoun S."/>
            <person name="Krampis K."/>
            <person name="Lamour K.H."/>
            <person name="Lee M.K."/>
            <person name="McDonald W.H."/>
            <person name="Medina M."/>
            <person name="Meijer H.J."/>
            <person name="Nordberg E.K."/>
            <person name="Maclean D.J."/>
            <person name="Ospina-Giraldo M.D."/>
            <person name="Morris P.F."/>
            <person name="Phuntumart V."/>
            <person name="Putnam N.H."/>
            <person name="Rash S."/>
            <person name="Rose J.K."/>
            <person name="Sakihama Y."/>
            <person name="Salamov A.A."/>
            <person name="Savidor A."/>
            <person name="Scheuring C.F."/>
            <person name="Smith B.M."/>
            <person name="Sobral B.W."/>
            <person name="Terry A."/>
            <person name="Torto-Alalibo T.A."/>
            <person name="Win J."/>
            <person name="Xu Z."/>
            <person name="Zhang H."/>
            <person name="Grigoriev I.V."/>
            <person name="Rokhsar D.S."/>
            <person name="Boore J.L."/>
        </authorList>
    </citation>
    <scope>NUCLEOTIDE SEQUENCE [LARGE SCALE GENOMIC DNA]</scope>
    <source>
        <strain evidence="7 8">P6497</strain>
    </source>
</reference>
<dbReference type="EMBL" id="JH159155">
    <property type="protein sequence ID" value="EGZ14470.1"/>
    <property type="molecule type" value="Genomic_DNA"/>
</dbReference>
<dbReference type="GeneID" id="20646547"/>
<evidence type="ECO:0000256" key="6">
    <source>
        <dbReference type="SAM" id="Phobius"/>
    </source>
</evidence>
<name>G4ZJY8_PHYSP</name>
<keyword evidence="8" id="KW-1185">Reference proteome</keyword>
<dbReference type="InParanoid" id="G4ZJY8"/>
<gene>
    <name evidence="7" type="ORF">PHYSODRAFT_332858</name>
</gene>
<evidence type="ECO:0000313" key="8">
    <source>
        <dbReference type="Proteomes" id="UP000002640"/>
    </source>
</evidence>
<evidence type="ECO:0000256" key="1">
    <source>
        <dbReference type="ARBA" id="ARBA00004141"/>
    </source>
</evidence>
<dbReference type="RefSeq" id="XP_009528219.1">
    <property type="nucleotide sequence ID" value="XM_009529924.1"/>
</dbReference>
<accession>G4ZJY8</accession>
<feature type="transmembrane region" description="Helical" evidence="6">
    <location>
        <begin position="224"/>
        <end position="247"/>
    </location>
</feature>
<keyword evidence="2" id="KW-0813">Transport</keyword>
<keyword evidence="4 6" id="KW-1133">Transmembrane helix</keyword>
<dbReference type="AlphaFoldDB" id="G4ZJY8"/>
<sequence length="253" mass="28022">MPVATADVDVPKRLSFVSAGSQTKGIEDGYMAVKTPEIEGGAIREGGMQRQPRPPLPFQGLLRHPVRLSTHFGYRRRPYMLIGWGICFIMLLIMAIMPIGKPYFTVSSDRDIKVADYTPEIEARINHSALVELAQVGNEAAVYSLVTTVSNVAQPFATSITLAIDGPFDVSNERVQADTHSVRSDITYTMYSMTIFSWVFLFLLPPQKAETQELVRKGGHSKIIGGATVFYLVFAIIWSIMTSIMAMSTARRV</sequence>
<evidence type="ECO:0000313" key="7">
    <source>
        <dbReference type="EMBL" id="EGZ14470.1"/>
    </source>
</evidence>
<dbReference type="GO" id="GO:0016020">
    <property type="term" value="C:membrane"/>
    <property type="evidence" value="ECO:0007669"/>
    <property type="project" value="UniProtKB-SubCell"/>
</dbReference>
<organism evidence="7 8">
    <name type="scientific">Phytophthora sojae (strain P6497)</name>
    <name type="common">Soybean stem and root rot agent</name>
    <name type="synonym">Phytophthora megasperma f. sp. glycines</name>
    <dbReference type="NCBI Taxonomy" id="1094619"/>
    <lineage>
        <taxon>Eukaryota</taxon>
        <taxon>Sar</taxon>
        <taxon>Stramenopiles</taxon>
        <taxon>Oomycota</taxon>
        <taxon>Peronosporomycetes</taxon>
        <taxon>Peronosporales</taxon>
        <taxon>Peronosporaceae</taxon>
        <taxon>Phytophthora</taxon>
    </lineage>
</organism>
<dbReference type="PANTHER" id="PTHR31585">
    <property type="entry name" value="FOLATE-BIOPTERIN TRANSPORTER 1, CHLOROPLASTIC"/>
    <property type="match status" value="1"/>
</dbReference>
<protein>
    <submittedName>
        <fullName evidence="7">Uncharacterized protein</fullName>
    </submittedName>
</protein>
<feature type="transmembrane region" description="Helical" evidence="6">
    <location>
        <begin position="186"/>
        <end position="204"/>
    </location>
</feature>